<dbReference type="EMBL" id="HACA01030427">
    <property type="protein sequence ID" value="CDW47788.1"/>
    <property type="molecule type" value="Transcribed_RNA"/>
</dbReference>
<sequence>MLLSALSKNTIFLLVVDKVNIKYIFIREKKSAGCFCASDHSRDVDITQVGVLFDVGTGMTSQLF</sequence>
<dbReference type="AlphaFoldDB" id="A0A0K2VB65"/>
<proteinExistence type="predicted"/>
<accession>A0A0K2VB65</accession>
<evidence type="ECO:0000313" key="1">
    <source>
        <dbReference type="EMBL" id="CDW47788.1"/>
    </source>
</evidence>
<reference evidence="1" key="1">
    <citation type="submission" date="2014-05" db="EMBL/GenBank/DDBJ databases">
        <authorList>
            <person name="Chronopoulou M."/>
        </authorList>
    </citation>
    <scope>NUCLEOTIDE SEQUENCE</scope>
    <source>
        <tissue evidence="1">Whole organism</tissue>
    </source>
</reference>
<protein>
    <submittedName>
        <fullName evidence="1">Uncharacterized protein</fullName>
    </submittedName>
</protein>
<organism evidence="1">
    <name type="scientific">Lepeophtheirus salmonis</name>
    <name type="common">Salmon louse</name>
    <name type="synonym">Caligus salmonis</name>
    <dbReference type="NCBI Taxonomy" id="72036"/>
    <lineage>
        <taxon>Eukaryota</taxon>
        <taxon>Metazoa</taxon>
        <taxon>Ecdysozoa</taxon>
        <taxon>Arthropoda</taxon>
        <taxon>Crustacea</taxon>
        <taxon>Multicrustacea</taxon>
        <taxon>Hexanauplia</taxon>
        <taxon>Copepoda</taxon>
        <taxon>Siphonostomatoida</taxon>
        <taxon>Caligidae</taxon>
        <taxon>Lepeophtheirus</taxon>
    </lineage>
</organism>
<name>A0A0K2VB65_LEPSM</name>